<dbReference type="SUPFAM" id="SSF101936">
    <property type="entry name" value="DNA-binding pseudobarrel domain"/>
    <property type="match status" value="1"/>
</dbReference>
<gene>
    <name evidence="9" type="ORF">T459_07719</name>
</gene>
<dbReference type="InterPro" id="IPR036397">
    <property type="entry name" value="RNaseH_sf"/>
</dbReference>
<dbReference type="SMART" id="SM01019">
    <property type="entry name" value="B3"/>
    <property type="match status" value="1"/>
</dbReference>
<keyword evidence="3" id="KW-0378">Hydrolase</keyword>
<dbReference type="GO" id="GO:0005737">
    <property type="term" value="C:cytoplasm"/>
    <property type="evidence" value="ECO:0000318"/>
    <property type="project" value="GO_Central"/>
</dbReference>
<accession>A0A2G2ZUG9</accession>
<dbReference type="Gene3D" id="3.30.420.10">
    <property type="entry name" value="Ribonuclease H-like superfamily/Ribonuclease H"/>
    <property type="match status" value="1"/>
</dbReference>
<dbReference type="InterPro" id="IPR003340">
    <property type="entry name" value="B3_DNA-bd"/>
</dbReference>
<evidence type="ECO:0000313" key="9">
    <source>
        <dbReference type="EMBL" id="PHT85613.1"/>
    </source>
</evidence>
<comment type="subcellular location">
    <subcellularLocation>
        <location evidence="1">Nucleus</location>
    </subcellularLocation>
</comment>
<keyword evidence="4" id="KW-0805">Transcription regulation</keyword>
<dbReference type="InterPro" id="IPR012337">
    <property type="entry name" value="RNaseH-like_sf"/>
</dbReference>
<feature type="domain" description="TF-B3" evidence="8">
    <location>
        <begin position="302"/>
        <end position="389"/>
    </location>
</feature>
<evidence type="ECO:0000256" key="2">
    <source>
        <dbReference type="ARBA" id="ARBA00022722"/>
    </source>
</evidence>
<evidence type="ECO:0000256" key="6">
    <source>
        <dbReference type="ARBA" id="ARBA00023163"/>
    </source>
</evidence>
<dbReference type="CDD" id="cd10017">
    <property type="entry name" value="B3_DNA"/>
    <property type="match status" value="1"/>
</dbReference>
<keyword evidence="10" id="KW-1185">Reference proteome</keyword>
<protein>
    <recommendedName>
        <fullName evidence="8">TF-B3 domain-containing protein</fullName>
    </recommendedName>
</protein>
<keyword evidence="6" id="KW-0804">Transcription</keyword>
<dbReference type="PANTHER" id="PTHR13620:SF117">
    <property type="entry name" value="WERNER SYNDROME-LIKE EXONUCLEASE"/>
    <property type="match status" value="1"/>
</dbReference>
<evidence type="ECO:0000256" key="5">
    <source>
        <dbReference type="ARBA" id="ARBA00023125"/>
    </source>
</evidence>
<evidence type="ECO:0000256" key="3">
    <source>
        <dbReference type="ARBA" id="ARBA00022801"/>
    </source>
</evidence>
<dbReference type="GO" id="GO:0003677">
    <property type="term" value="F:DNA binding"/>
    <property type="evidence" value="ECO:0007669"/>
    <property type="project" value="UniProtKB-KW"/>
</dbReference>
<dbReference type="InterPro" id="IPR002562">
    <property type="entry name" value="3'-5'_exonuclease_dom"/>
</dbReference>
<evidence type="ECO:0000259" key="8">
    <source>
        <dbReference type="PROSITE" id="PS50863"/>
    </source>
</evidence>
<dbReference type="PROSITE" id="PS50863">
    <property type="entry name" value="B3"/>
    <property type="match status" value="1"/>
</dbReference>
<evidence type="ECO:0000256" key="4">
    <source>
        <dbReference type="ARBA" id="ARBA00023015"/>
    </source>
</evidence>
<reference evidence="9 10" key="2">
    <citation type="journal article" date="2017" name="Genome Biol.">
        <title>New reference genome sequences of hot pepper reveal the massive evolution of plant disease-resistance genes by retroduplication.</title>
        <authorList>
            <person name="Kim S."/>
            <person name="Park J."/>
            <person name="Yeom S.I."/>
            <person name="Kim Y.M."/>
            <person name="Seo E."/>
            <person name="Kim K.T."/>
            <person name="Kim M.S."/>
            <person name="Lee J.M."/>
            <person name="Cheong K."/>
            <person name="Shin H.S."/>
            <person name="Kim S.B."/>
            <person name="Han K."/>
            <person name="Lee J."/>
            <person name="Park M."/>
            <person name="Lee H.A."/>
            <person name="Lee H.Y."/>
            <person name="Lee Y."/>
            <person name="Oh S."/>
            <person name="Lee J.H."/>
            <person name="Choi E."/>
            <person name="Choi E."/>
            <person name="Lee S.E."/>
            <person name="Jeon J."/>
            <person name="Kim H."/>
            <person name="Choi G."/>
            <person name="Song H."/>
            <person name="Lee J."/>
            <person name="Lee S.C."/>
            <person name="Kwon J.K."/>
            <person name="Lee H.Y."/>
            <person name="Koo N."/>
            <person name="Hong Y."/>
            <person name="Kim R.W."/>
            <person name="Kang W.H."/>
            <person name="Huh J.H."/>
            <person name="Kang B.C."/>
            <person name="Yang T.J."/>
            <person name="Lee Y.H."/>
            <person name="Bennetzen J.L."/>
            <person name="Choi D."/>
        </authorList>
    </citation>
    <scope>NUCLEOTIDE SEQUENCE [LARGE SCALE GENOMIC DNA]</scope>
    <source>
        <strain evidence="10">cv. CM334</strain>
    </source>
</reference>
<dbReference type="CDD" id="cd06141">
    <property type="entry name" value="WRN_exo"/>
    <property type="match status" value="1"/>
</dbReference>
<name>A0A2G2ZUG9_CAPAN</name>
<reference evidence="9 10" key="1">
    <citation type="journal article" date="2014" name="Nat. Genet.">
        <title>Genome sequence of the hot pepper provides insights into the evolution of pungency in Capsicum species.</title>
        <authorList>
            <person name="Kim S."/>
            <person name="Park M."/>
            <person name="Yeom S.I."/>
            <person name="Kim Y.M."/>
            <person name="Lee J.M."/>
            <person name="Lee H.A."/>
            <person name="Seo E."/>
            <person name="Choi J."/>
            <person name="Cheong K."/>
            <person name="Kim K.T."/>
            <person name="Jung K."/>
            <person name="Lee G.W."/>
            <person name="Oh S.K."/>
            <person name="Bae C."/>
            <person name="Kim S.B."/>
            <person name="Lee H.Y."/>
            <person name="Kim S.Y."/>
            <person name="Kim M.S."/>
            <person name="Kang B.C."/>
            <person name="Jo Y.D."/>
            <person name="Yang H.B."/>
            <person name="Jeong H.J."/>
            <person name="Kang W.H."/>
            <person name="Kwon J.K."/>
            <person name="Shin C."/>
            <person name="Lim J.Y."/>
            <person name="Park J.H."/>
            <person name="Huh J.H."/>
            <person name="Kim J.S."/>
            <person name="Kim B.D."/>
            <person name="Cohen O."/>
            <person name="Paran I."/>
            <person name="Suh M.C."/>
            <person name="Lee S.B."/>
            <person name="Kim Y.K."/>
            <person name="Shin Y."/>
            <person name="Noh S.J."/>
            <person name="Park J."/>
            <person name="Seo Y.S."/>
            <person name="Kwon S.Y."/>
            <person name="Kim H.A."/>
            <person name="Park J.M."/>
            <person name="Kim H.J."/>
            <person name="Choi S.B."/>
            <person name="Bosland P.W."/>
            <person name="Reeves G."/>
            <person name="Jo S.H."/>
            <person name="Lee B.W."/>
            <person name="Cho H.T."/>
            <person name="Choi H.S."/>
            <person name="Lee M.S."/>
            <person name="Yu Y."/>
            <person name="Do Choi Y."/>
            <person name="Park B.S."/>
            <person name="van Deynze A."/>
            <person name="Ashrafi H."/>
            <person name="Hill T."/>
            <person name="Kim W.T."/>
            <person name="Pai H.S."/>
            <person name="Ahn H.K."/>
            <person name="Yeam I."/>
            <person name="Giovannoni J.J."/>
            <person name="Rose J.K."/>
            <person name="Sorensen I."/>
            <person name="Lee S.J."/>
            <person name="Kim R.W."/>
            <person name="Choi I.Y."/>
            <person name="Choi B.S."/>
            <person name="Lim J.S."/>
            <person name="Lee Y.H."/>
            <person name="Choi D."/>
        </authorList>
    </citation>
    <scope>NUCLEOTIDE SEQUENCE [LARGE SCALE GENOMIC DNA]</scope>
    <source>
        <strain evidence="10">cv. CM334</strain>
    </source>
</reference>
<organism evidence="9 10">
    <name type="scientific">Capsicum annuum</name>
    <name type="common">Capsicum pepper</name>
    <dbReference type="NCBI Taxonomy" id="4072"/>
    <lineage>
        <taxon>Eukaryota</taxon>
        <taxon>Viridiplantae</taxon>
        <taxon>Streptophyta</taxon>
        <taxon>Embryophyta</taxon>
        <taxon>Tracheophyta</taxon>
        <taxon>Spermatophyta</taxon>
        <taxon>Magnoliopsida</taxon>
        <taxon>eudicotyledons</taxon>
        <taxon>Gunneridae</taxon>
        <taxon>Pentapetalae</taxon>
        <taxon>asterids</taxon>
        <taxon>lamiids</taxon>
        <taxon>Solanales</taxon>
        <taxon>Solanaceae</taxon>
        <taxon>Solanoideae</taxon>
        <taxon>Capsiceae</taxon>
        <taxon>Capsicum</taxon>
    </lineage>
</organism>
<dbReference type="Gramene" id="PHT85613">
    <property type="protein sequence ID" value="PHT85613"/>
    <property type="gene ID" value="T459_07719"/>
</dbReference>
<evidence type="ECO:0000256" key="7">
    <source>
        <dbReference type="ARBA" id="ARBA00023242"/>
    </source>
</evidence>
<comment type="caution">
    <text evidence="9">The sequence shown here is derived from an EMBL/GenBank/DDBJ whole genome shotgun (WGS) entry which is preliminary data.</text>
</comment>
<dbReference type="STRING" id="4072.A0A2G2ZUG9"/>
<dbReference type="GO" id="GO:0006139">
    <property type="term" value="P:nucleobase-containing compound metabolic process"/>
    <property type="evidence" value="ECO:0007669"/>
    <property type="project" value="InterPro"/>
</dbReference>
<dbReference type="GO" id="GO:0005634">
    <property type="term" value="C:nucleus"/>
    <property type="evidence" value="ECO:0000318"/>
    <property type="project" value="GO_Central"/>
</dbReference>
<dbReference type="PANTHER" id="PTHR13620">
    <property type="entry name" value="3-5 EXONUCLEASE"/>
    <property type="match status" value="1"/>
</dbReference>
<sequence length="389" mass="44294">MKRDIADFVAKCATCQQVKVEHQRPGGMLQKFGIPLEVETGEYGFGDHFTPLHRQPDSIWVIIDRLTKSTYFLPVYTSYTAENYAKLYIRELVRLYGVPLSIISDKVTKNAAVVNDWINSHRRRLHKLLVGLDIEWLPCFSPEENHPVALLQFCVGRRCLLFQLLHKDAVPRFLVDFLMDPNFKFVGVGVKRDAEKLLRDHKLLVANTVDLNQLALSVYGEEVYGKMGLKRMAKEVLGKVMEKPLNVTLNLRGSPSLQAEVQTKKLDAERMSDKGLRLKTSSTTTPESQLAASTSVDVNSHFISTIKPYTIKNPTLKYLPLDFVKSNGLMDKSEMILVDEKQRSWSMWLRRTGHHFGILRGWTLFKKVNGVQVGGKYSGKDAVVDEREI</sequence>
<dbReference type="EMBL" id="AYRZ02000003">
    <property type="protein sequence ID" value="PHT85613.1"/>
    <property type="molecule type" value="Genomic_DNA"/>
</dbReference>
<dbReference type="InterPro" id="IPR015300">
    <property type="entry name" value="DNA-bd_pseudobarrel_sf"/>
</dbReference>
<dbReference type="Proteomes" id="UP000222542">
    <property type="component" value="Unassembled WGS sequence"/>
</dbReference>
<proteinExistence type="predicted"/>
<dbReference type="Pfam" id="PF01612">
    <property type="entry name" value="DNA_pol_A_exo1"/>
    <property type="match status" value="1"/>
</dbReference>
<dbReference type="GO" id="GO:0008408">
    <property type="term" value="F:3'-5' exonuclease activity"/>
    <property type="evidence" value="ECO:0000318"/>
    <property type="project" value="GO_Central"/>
</dbReference>
<keyword evidence="2" id="KW-0540">Nuclease</keyword>
<dbReference type="Gene3D" id="2.40.330.10">
    <property type="entry name" value="DNA-binding pseudobarrel domain"/>
    <property type="match status" value="1"/>
</dbReference>
<keyword evidence="7" id="KW-0539">Nucleus</keyword>
<dbReference type="SUPFAM" id="SSF53098">
    <property type="entry name" value="Ribonuclease H-like"/>
    <property type="match status" value="2"/>
</dbReference>
<dbReference type="InterPro" id="IPR051132">
    <property type="entry name" value="3-5_Exonuclease_domain"/>
</dbReference>
<evidence type="ECO:0000256" key="1">
    <source>
        <dbReference type="ARBA" id="ARBA00004123"/>
    </source>
</evidence>
<evidence type="ECO:0000313" key="10">
    <source>
        <dbReference type="Proteomes" id="UP000222542"/>
    </source>
</evidence>
<dbReference type="AlphaFoldDB" id="A0A2G2ZUG9"/>
<keyword evidence="5" id="KW-0238">DNA-binding</keyword>